<protein>
    <submittedName>
        <fullName evidence="1">Uncharacterized protein</fullName>
    </submittedName>
</protein>
<dbReference type="AlphaFoldDB" id="A0A0E9UHL9"/>
<evidence type="ECO:0000313" key="1">
    <source>
        <dbReference type="EMBL" id="JAH64730.1"/>
    </source>
</evidence>
<proteinExistence type="predicted"/>
<name>A0A0E9UHL9_ANGAN</name>
<accession>A0A0E9UHL9</accession>
<dbReference type="EMBL" id="GBXM01043847">
    <property type="protein sequence ID" value="JAH64730.1"/>
    <property type="molecule type" value="Transcribed_RNA"/>
</dbReference>
<organism evidence="1">
    <name type="scientific">Anguilla anguilla</name>
    <name type="common">European freshwater eel</name>
    <name type="synonym">Muraena anguilla</name>
    <dbReference type="NCBI Taxonomy" id="7936"/>
    <lineage>
        <taxon>Eukaryota</taxon>
        <taxon>Metazoa</taxon>
        <taxon>Chordata</taxon>
        <taxon>Craniata</taxon>
        <taxon>Vertebrata</taxon>
        <taxon>Euteleostomi</taxon>
        <taxon>Actinopterygii</taxon>
        <taxon>Neopterygii</taxon>
        <taxon>Teleostei</taxon>
        <taxon>Anguilliformes</taxon>
        <taxon>Anguillidae</taxon>
        <taxon>Anguilla</taxon>
    </lineage>
</organism>
<sequence length="38" mass="4537">MLFMFSMPVKCKWRFNAAEKLPIGDNKYFSTWAKSCFL</sequence>
<reference evidence="1" key="1">
    <citation type="submission" date="2014-11" db="EMBL/GenBank/DDBJ databases">
        <authorList>
            <person name="Amaro Gonzalez C."/>
        </authorList>
    </citation>
    <scope>NUCLEOTIDE SEQUENCE</scope>
</reference>
<reference evidence="1" key="2">
    <citation type="journal article" date="2015" name="Fish Shellfish Immunol.">
        <title>Early steps in the European eel (Anguilla anguilla)-Vibrio vulnificus interaction in the gills: Role of the RtxA13 toxin.</title>
        <authorList>
            <person name="Callol A."/>
            <person name="Pajuelo D."/>
            <person name="Ebbesson L."/>
            <person name="Teles M."/>
            <person name="MacKenzie S."/>
            <person name="Amaro C."/>
        </authorList>
    </citation>
    <scope>NUCLEOTIDE SEQUENCE</scope>
</reference>